<sequence>MDARLKELVDLTKKQWGLTDYYLGRHRLFRRLMLAGETIYFLNMEWFPNKYANWIDEEENPAGTASIDINIHTKEFHSAIFVQGLTYAKNGIVFPNKDVEEVKEWLANFTGLKIEKDFICKKRAERELYFQEQWNGVPLSPSVSIEVEFNEKGELTFYSQNISVLSKRKDLEEEYTLSLSSPIEAIAREQVVLAKFPQDDGTIIVYGVEETFIRNDQKGTVPFILDKGIPKIVNKEIVWQNTKRDNFERKYLQWDDEVSVEDAYSRVPHPDSLPITDEEVEKCMQGIIEFLQMKYPHESGKWMLKYLNRENSYLHANLEKAASKSLFAEKILIFLDNEGNVINYMDKKDLWDKIMDTKDDEQKEIKVSKEEAYNKLKPYFTLTPYYVFDSGDNKWVLCGKFDCDYFVDVESGEVSRLEDSFLIY</sequence>
<organism evidence="1 2">
    <name type="scientific">Niallia alba</name>
    <dbReference type="NCBI Taxonomy" id="2729105"/>
    <lineage>
        <taxon>Bacteria</taxon>
        <taxon>Bacillati</taxon>
        <taxon>Bacillota</taxon>
        <taxon>Bacilli</taxon>
        <taxon>Bacillales</taxon>
        <taxon>Bacillaceae</taxon>
        <taxon>Niallia</taxon>
    </lineage>
</organism>
<name>A0A7Y0K664_9BACI</name>
<evidence type="ECO:0000313" key="1">
    <source>
        <dbReference type="EMBL" id="NMO76406.1"/>
    </source>
</evidence>
<dbReference type="EMBL" id="JABBPK010000001">
    <property type="protein sequence ID" value="NMO76406.1"/>
    <property type="molecule type" value="Genomic_DNA"/>
</dbReference>
<proteinExistence type="predicted"/>
<keyword evidence="2" id="KW-1185">Reference proteome</keyword>
<protein>
    <submittedName>
        <fullName evidence="1">Uncharacterized protein</fullName>
    </submittedName>
</protein>
<dbReference type="AlphaFoldDB" id="A0A7Y0K664"/>
<evidence type="ECO:0000313" key="2">
    <source>
        <dbReference type="Proteomes" id="UP000588491"/>
    </source>
</evidence>
<gene>
    <name evidence="1" type="ORF">HHU08_05190</name>
</gene>
<reference evidence="1 2" key="1">
    <citation type="submission" date="2020-04" db="EMBL/GenBank/DDBJ databases">
        <title>Bacillus sp. UniB3 isolated from commercial digestive syrup.</title>
        <authorList>
            <person name="Thorat V."/>
            <person name="Kirdat K."/>
            <person name="Tiwarekar B."/>
            <person name="Yadav A."/>
        </authorList>
    </citation>
    <scope>NUCLEOTIDE SEQUENCE [LARGE SCALE GENOMIC DNA]</scope>
    <source>
        <strain evidence="1 2">UniB3</strain>
    </source>
</reference>
<accession>A0A7Y0K664</accession>
<comment type="caution">
    <text evidence="1">The sequence shown here is derived from an EMBL/GenBank/DDBJ whole genome shotgun (WGS) entry which is preliminary data.</text>
</comment>
<dbReference type="RefSeq" id="WP_169187965.1">
    <property type="nucleotide sequence ID" value="NZ_JABBPK010000001.1"/>
</dbReference>
<dbReference type="Proteomes" id="UP000588491">
    <property type="component" value="Unassembled WGS sequence"/>
</dbReference>